<protein>
    <recommendedName>
        <fullName evidence="4">Alpha/beta hydrolase</fullName>
    </recommendedName>
</protein>
<keyword evidence="3" id="KW-1185">Reference proteome</keyword>
<accession>A0ABV6D1Q3</accession>
<dbReference type="RefSeq" id="WP_379489126.1">
    <property type="nucleotide sequence ID" value="NZ_JBHLWK010000034.1"/>
</dbReference>
<evidence type="ECO:0000256" key="1">
    <source>
        <dbReference type="SAM" id="MobiDB-lite"/>
    </source>
</evidence>
<feature type="compositionally biased region" description="Basic and acidic residues" evidence="1">
    <location>
        <begin position="8"/>
        <end position="20"/>
    </location>
</feature>
<dbReference type="SUPFAM" id="SSF53474">
    <property type="entry name" value="alpha/beta-Hydrolases"/>
    <property type="match status" value="1"/>
</dbReference>
<evidence type="ECO:0000313" key="3">
    <source>
        <dbReference type="Proteomes" id="UP001589798"/>
    </source>
</evidence>
<evidence type="ECO:0000313" key="2">
    <source>
        <dbReference type="EMBL" id="MFC0206523.1"/>
    </source>
</evidence>
<feature type="region of interest" description="Disordered" evidence="1">
    <location>
        <begin position="1"/>
        <end position="20"/>
    </location>
</feature>
<reference evidence="2 3" key="1">
    <citation type="submission" date="2024-09" db="EMBL/GenBank/DDBJ databases">
        <authorList>
            <person name="Sun Q."/>
            <person name="Mori K."/>
        </authorList>
    </citation>
    <scope>NUCLEOTIDE SEQUENCE [LARGE SCALE GENOMIC DNA]</scope>
    <source>
        <strain evidence="2 3">CCM 7706</strain>
    </source>
</reference>
<proteinExistence type="predicted"/>
<comment type="caution">
    <text evidence="2">The sequence shown here is derived from an EMBL/GenBank/DDBJ whole genome shotgun (WGS) entry which is preliminary data.</text>
</comment>
<sequence length="374" mass="38491">MPSGVNPRDNRRDGRGSEEGVRQVEITIDVSDAVGLGVAAAISATLVLPDPAALPERPVVCVAMPSSSYARGYYTCNLPGAGSGAQAAFHAGRGWIFAALDWLGCDGAGGIDPEDLGYAVLAAAAHAAQEEIVLRLANGLLAPGYPPVGGACVIGLGQSLGGALLIYQQARHGSFDGIGVLGFSAVHAHPATPPGGAPVVVAWYPRDARLEDCREPLNAAALATAHAAAHAGGASGHAAWEAVAWGFHYDDVPASVVEQDLAHYEGIARGGDPQAPSPPWYARRTPQRAARSTLTPGIVAAEAAAVTVPVLAAMGVRDLVPDPRGEPRAYASARSVDLFVCPRMGHVHNMAGTRALLWQRIHQFGAWCAAASDA</sequence>
<gene>
    <name evidence="2" type="ORF">ACFFJC_19840</name>
</gene>
<dbReference type="EMBL" id="JBHLWK010000034">
    <property type="protein sequence ID" value="MFC0206523.1"/>
    <property type="molecule type" value="Genomic_DNA"/>
</dbReference>
<organism evidence="2 3">
    <name type="scientific">Novosphingobium soli</name>
    <dbReference type="NCBI Taxonomy" id="574956"/>
    <lineage>
        <taxon>Bacteria</taxon>
        <taxon>Pseudomonadati</taxon>
        <taxon>Pseudomonadota</taxon>
        <taxon>Alphaproteobacteria</taxon>
        <taxon>Sphingomonadales</taxon>
        <taxon>Sphingomonadaceae</taxon>
        <taxon>Novosphingobium</taxon>
    </lineage>
</organism>
<dbReference type="Proteomes" id="UP001589798">
    <property type="component" value="Unassembled WGS sequence"/>
</dbReference>
<dbReference type="Gene3D" id="3.40.50.1820">
    <property type="entry name" value="alpha/beta hydrolase"/>
    <property type="match status" value="1"/>
</dbReference>
<evidence type="ECO:0008006" key="4">
    <source>
        <dbReference type="Google" id="ProtNLM"/>
    </source>
</evidence>
<name>A0ABV6D1Q3_9SPHN</name>
<dbReference type="InterPro" id="IPR029058">
    <property type="entry name" value="AB_hydrolase_fold"/>
</dbReference>